<organism evidence="6 7">
    <name type="scientific">Nannochloropsis gaditana</name>
    <dbReference type="NCBI Taxonomy" id="72520"/>
    <lineage>
        <taxon>Eukaryota</taxon>
        <taxon>Sar</taxon>
        <taxon>Stramenopiles</taxon>
        <taxon>Ochrophyta</taxon>
        <taxon>Eustigmatophyceae</taxon>
        <taxon>Eustigmatales</taxon>
        <taxon>Monodopsidaceae</taxon>
        <taxon>Nannochloropsis</taxon>
    </lineage>
</organism>
<dbReference type="InterPro" id="IPR012255">
    <property type="entry name" value="ETF_b"/>
</dbReference>
<comment type="caution">
    <text evidence="6">The sequence shown here is derived from an EMBL/GenBank/DDBJ whole genome shotgun (WGS) entry which is preliminary data.</text>
</comment>
<dbReference type="Gene3D" id="3.40.50.620">
    <property type="entry name" value="HUPs"/>
    <property type="match status" value="1"/>
</dbReference>
<evidence type="ECO:0000256" key="2">
    <source>
        <dbReference type="ARBA" id="ARBA00007557"/>
    </source>
</evidence>
<evidence type="ECO:0000313" key="6">
    <source>
        <dbReference type="EMBL" id="EWM23642.1"/>
    </source>
</evidence>
<dbReference type="CDD" id="cd01714">
    <property type="entry name" value="ETF_beta"/>
    <property type="match status" value="1"/>
</dbReference>
<dbReference type="InterPro" id="IPR014730">
    <property type="entry name" value="ETF_a/b_N"/>
</dbReference>
<comment type="similarity">
    <text evidence="2">Belongs to the ETF beta-subunit/FixA family.</text>
</comment>
<proteinExistence type="inferred from homology"/>
<accession>W7TBJ4</accession>
<sequence>MPILRSRRDDSRTMGSVVQRCLVLIFVVRQVQVVKWSKAGTVSRRAEDRGSIAMHLHTKYDSIFATSIYRKNPAVYLLQPFHSTTTSTMRILVGVKRVIDYAVKVRVAADKKGVELNNVKHSMNPFCEIAVEEAVRLKEKKFATEIVAVSVGTKQAQETLRTALAMGVDRGIHVETALRADQELQPLAVAKMLAKLVDKEKAGLVILGKQSIDGDNAQTAPMLAALLGWPQATFAAGVEPVDENKALKVERETDTGSEVLKVNLPAVLSTDLRLNTPRYATIPNIMKAKKKPMELLSPEKLGVDVTPKTSVISVAEPGKRKAGIMVESVDELLDKLKNEAKYRGYDQRLYPGKRVGKHVCVGFMRRCEKERKIWSEGRERGPGGVVE</sequence>
<keyword evidence="3" id="KW-0813">Transport</keyword>
<evidence type="ECO:0000256" key="1">
    <source>
        <dbReference type="ARBA" id="ARBA00004305"/>
    </source>
</evidence>
<evidence type="ECO:0000313" key="7">
    <source>
        <dbReference type="Proteomes" id="UP000019335"/>
    </source>
</evidence>
<dbReference type="SUPFAM" id="SSF52402">
    <property type="entry name" value="Adenine nucleotide alpha hydrolases-like"/>
    <property type="match status" value="1"/>
</dbReference>
<evidence type="ECO:0000259" key="5">
    <source>
        <dbReference type="SMART" id="SM00893"/>
    </source>
</evidence>
<dbReference type="InterPro" id="IPR033948">
    <property type="entry name" value="ETF_beta_N"/>
</dbReference>
<dbReference type="GO" id="GO:0005759">
    <property type="term" value="C:mitochondrial matrix"/>
    <property type="evidence" value="ECO:0007669"/>
    <property type="project" value="UniProtKB-SubCell"/>
</dbReference>
<dbReference type="OrthoDB" id="276685at2759"/>
<dbReference type="InterPro" id="IPR014729">
    <property type="entry name" value="Rossmann-like_a/b/a_fold"/>
</dbReference>
<feature type="domain" description="Electron transfer flavoprotein alpha/beta-subunit N-terminal" evidence="5">
    <location>
        <begin position="111"/>
        <end position="305"/>
    </location>
</feature>
<keyword evidence="4" id="KW-0249">Electron transport</keyword>
<dbReference type="FunFam" id="3.40.50.620:FF:000011">
    <property type="entry name" value="Electron transfer flavoprotein subunit beta"/>
    <property type="match status" value="1"/>
</dbReference>
<dbReference type="AlphaFoldDB" id="W7TBJ4"/>
<dbReference type="EMBL" id="AZIL01001545">
    <property type="protein sequence ID" value="EWM23642.1"/>
    <property type="molecule type" value="Genomic_DNA"/>
</dbReference>
<dbReference type="Pfam" id="PF01012">
    <property type="entry name" value="ETF"/>
    <property type="match status" value="1"/>
</dbReference>
<dbReference type="Proteomes" id="UP000019335">
    <property type="component" value="Chromosome 16"/>
</dbReference>
<name>W7TBJ4_9STRA</name>
<dbReference type="GO" id="GO:0033539">
    <property type="term" value="P:fatty acid beta-oxidation using acyl-CoA dehydrogenase"/>
    <property type="evidence" value="ECO:0007669"/>
    <property type="project" value="TreeGrafter"/>
</dbReference>
<dbReference type="GO" id="GO:0009055">
    <property type="term" value="F:electron transfer activity"/>
    <property type="evidence" value="ECO:0007669"/>
    <property type="project" value="InterPro"/>
</dbReference>
<dbReference type="PANTHER" id="PTHR21294">
    <property type="entry name" value="ELECTRON TRANSFER FLAVOPROTEIN BETA-SUBUNIT"/>
    <property type="match status" value="1"/>
</dbReference>
<gene>
    <name evidence="6" type="ORF">Naga_100165g8</name>
</gene>
<protein>
    <submittedName>
        <fullName evidence="6">Electron transfer flavoprotein subunit beta</fullName>
    </submittedName>
</protein>
<evidence type="ECO:0000256" key="4">
    <source>
        <dbReference type="ARBA" id="ARBA00022982"/>
    </source>
</evidence>
<dbReference type="SMART" id="SM00893">
    <property type="entry name" value="ETF"/>
    <property type="match status" value="1"/>
</dbReference>
<keyword evidence="7" id="KW-1185">Reference proteome</keyword>
<dbReference type="PANTHER" id="PTHR21294:SF8">
    <property type="entry name" value="ELECTRON TRANSFER FLAVOPROTEIN SUBUNIT BETA"/>
    <property type="match status" value="1"/>
</dbReference>
<evidence type="ECO:0000256" key="3">
    <source>
        <dbReference type="ARBA" id="ARBA00022448"/>
    </source>
</evidence>
<comment type="subcellular location">
    <subcellularLocation>
        <location evidence="1">Mitochondrion matrix</location>
    </subcellularLocation>
</comment>
<reference evidence="6 7" key="1">
    <citation type="journal article" date="2014" name="Mol. Plant">
        <title>Chromosome Scale Genome Assembly and Transcriptome Profiling of Nannochloropsis gaditana in Nitrogen Depletion.</title>
        <authorList>
            <person name="Corteggiani Carpinelli E."/>
            <person name="Telatin A."/>
            <person name="Vitulo N."/>
            <person name="Forcato C."/>
            <person name="D'Angelo M."/>
            <person name="Schiavon R."/>
            <person name="Vezzi A."/>
            <person name="Giacometti G.M."/>
            <person name="Morosinotto T."/>
            <person name="Valle G."/>
        </authorList>
    </citation>
    <scope>NUCLEOTIDE SEQUENCE [LARGE SCALE GENOMIC DNA]</scope>
    <source>
        <strain evidence="6 7">B-31</strain>
    </source>
</reference>
<dbReference type="GO" id="GO:0009063">
    <property type="term" value="P:amino acid catabolic process"/>
    <property type="evidence" value="ECO:0007669"/>
    <property type="project" value="TreeGrafter"/>
</dbReference>